<proteinExistence type="inferred from homology"/>
<feature type="compositionally biased region" description="Acidic residues" evidence="12">
    <location>
        <begin position="303"/>
        <end position="313"/>
    </location>
</feature>
<dbReference type="EMBL" id="MCOG01000037">
    <property type="protein sequence ID" value="ORY72823.1"/>
    <property type="molecule type" value="Genomic_DNA"/>
</dbReference>
<dbReference type="InterPro" id="IPR000719">
    <property type="entry name" value="Prot_kinase_dom"/>
</dbReference>
<evidence type="ECO:0000256" key="10">
    <source>
        <dbReference type="ARBA" id="ARBA00048977"/>
    </source>
</evidence>
<dbReference type="PROSITE" id="PS50112">
    <property type="entry name" value="PAS"/>
    <property type="match status" value="1"/>
</dbReference>
<dbReference type="PROSITE" id="PS00107">
    <property type="entry name" value="PROTEIN_KINASE_ATP"/>
    <property type="match status" value="1"/>
</dbReference>
<evidence type="ECO:0000256" key="3">
    <source>
        <dbReference type="ARBA" id="ARBA00022679"/>
    </source>
</evidence>
<evidence type="ECO:0000256" key="9">
    <source>
        <dbReference type="ARBA" id="ARBA00048659"/>
    </source>
</evidence>
<dbReference type="GO" id="GO:0005524">
    <property type="term" value="F:ATP binding"/>
    <property type="evidence" value="ECO:0007669"/>
    <property type="project" value="UniProtKB-UniRule"/>
</dbReference>
<dbReference type="GO" id="GO:0006355">
    <property type="term" value="P:regulation of DNA-templated transcription"/>
    <property type="evidence" value="ECO:0007669"/>
    <property type="project" value="InterPro"/>
</dbReference>
<evidence type="ECO:0000259" key="14">
    <source>
        <dbReference type="PROSITE" id="PS50011"/>
    </source>
</evidence>
<dbReference type="SUPFAM" id="SSF56112">
    <property type="entry name" value="Protein kinase-like (PK-like)"/>
    <property type="match status" value="1"/>
</dbReference>
<keyword evidence="13" id="KW-0812">Transmembrane</keyword>
<keyword evidence="2" id="KW-0723">Serine/threonine-protein kinase</keyword>
<dbReference type="InterPro" id="IPR050339">
    <property type="entry name" value="CC_SR_Kinase"/>
</dbReference>
<dbReference type="CDD" id="cd00130">
    <property type="entry name" value="PAS"/>
    <property type="match status" value="1"/>
</dbReference>
<protein>
    <recommendedName>
        <fullName evidence="1">non-specific serine/threonine protein kinase</fullName>
        <ecNumber evidence="1">2.7.11.1</ecNumber>
    </recommendedName>
</protein>
<dbReference type="Proteomes" id="UP000193920">
    <property type="component" value="Unassembled WGS sequence"/>
</dbReference>
<evidence type="ECO:0000259" key="15">
    <source>
        <dbReference type="PROSITE" id="PS50112"/>
    </source>
</evidence>
<dbReference type="GO" id="GO:0005634">
    <property type="term" value="C:nucleus"/>
    <property type="evidence" value="ECO:0007669"/>
    <property type="project" value="TreeGrafter"/>
</dbReference>
<feature type="compositionally biased region" description="Low complexity" evidence="12">
    <location>
        <begin position="417"/>
        <end position="431"/>
    </location>
</feature>
<keyword evidence="7" id="KW-0652">Protein synthesis inhibitor</keyword>
<dbReference type="GO" id="GO:0004694">
    <property type="term" value="F:eukaryotic translation initiation factor 2alpha kinase activity"/>
    <property type="evidence" value="ECO:0007669"/>
    <property type="project" value="TreeGrafter"/>
</dbReference>
<dbReference type="SMART" id="SM00220">
    <property type="entry name" value="S_TKc"/>
    <property type="match status" value="1"/>
</dbReference>
<dbReference type="PANTHER" id="PTHR11042:SF160">
    <property type="entry name" value="EUKARYOTIC TRANSLATION INITIATION FACTOR 2-ALPHA KINASE 1"/>
    <property type="match status" value="1"/>
</dbReference>
<feature type="compositionally biased region" description="Polar residues" evidence="12">
    <location>
        <begin position="1036"/>
        <end position="1053"/>
    </location>
</feature>
<organism evidence="16 17">
    <name type="scientific">Neocallimastix californiae</name>
    <dbReference type="NCBI Taxonomy" id="1754190"/>
    <lineage>
        <taxon>Eukaryota</taxon>
        <taxon>Fungi</taxon>
        <taxon>Fungi incertae sedis</taxon>
        <taxon>Chytridiomycota</taxon>
        <taxon>Chytridiomycota incertae sedis</taxon>
        <taxon>Neocallimastigomycetes</taxon>
        <taxon>Neocallimastigales</taxon>
        <taxon>Neocallimastigaceae</taxon>
        <taxon>Neocallimastix</taxon>
    </lineage>
</organism>
<dbReference type="InterPro" id="IPR008271">
    <property type="entry name" value="Ser/Thr_kinase_AS"/>
</dbReference>
<dbReference type="PANTHER" id="PTHR11042">
    <property type="entry name" value="EUKARYOTIC TRANSLATION INITIATION FACTOR 2-ALPHA KINASE EIF2-ALPHA KINASE -RELATED"/>
    <property type="match status" value="1"/>
</dbReference>
<dbReference type="NCBIfam" id="TIGR00229">
    <property type="entry name" value="sensory_box"/>
    <property type="match status" value="1"/>
</dbReference>
<evidence type="ECO:0000256" key="1">
    <source>
        <dbReference type="ARBA" id="ARBA00012513"/>
    </source>
</evidence>
<feature type="domain" description="PAS" evidence="15">
    <location>
        <begin position="26"/>
        <end position="102"/>
    </location>
</feature>
<comment type="similarity">
    <text evidence="8">Belongs to the protein kinase superfamily. Ser/Thr protein kinase family. GCN2 subfamily.</text>
</comment>
<dbReference type="STRING" id="1754190.A0A1Y2EMP2"/>
<evidence type="ECO:0000256" key="6">
    <source>
        <dbReference type="ARBA" id="ARBA00022840"/>
    </source>
</evidence>
<evidence type="ECO:0000256" key="5">
    <source>
        <dbReference type="ARBA" id="ARBA00022777"/>
    </source>
</evidence>
<feature type="compositionally biased region" description="Low complexity" evidence="12">
    <location>
        <begin position="292"/>
        <end position="302"/>
    </location>
</feature>
<evidence type="ECO:0000256" key="2">
    <source>
        <dbReference type="ARBA" id="ARBA00022527"/>
    </source>
</evidence>
<dbReference type="Pfam" id="PF13426">
    <property type="entry name" value="PAS_9"/>
    <property type="match status" value="1"/>
</dbReference>
<evidence type="ECO:0000256" key="4">
    <source>
        <dbReference type="ARBA" id="ARBA00022741"/>
    </source>
</evidence>
<dbReference type="PROSITE" id="PS00108">
    <property type="entry name" value="PROTEIN_KINASE_ST"/>
    <property type="match status" value="1"/>
</dbReference>
<keyword evidence="3" id="KW-0808">Transferase</keyword>
<dbReference type="InterPro" id="IPR035965">
    <property type="entry name" value="PAS-like_dom_sf"/>
</dbReference>
<dbReference type="InterPro" id="IPR011009">
    <property type="entry name" value="Kinase-like_dom_sf"/>
</dbReference>
<feature type="transmembrane region" description="Helical" evidence="13">
    <location>
        <begin position="837"/>
        <end position="860"/>
    </location>
</feature>
<dbReference type="Gene3D" id="3.30.450.20">
    <property type="entry name" value="PAS domain"/>
    <property type="match status" value="1"/>
</dbReference>
<feature type="binding site" evidence="11">
    <location>
        <position position="203"/>
    </location>
    <ligand>
        <name>ATP</name>
        <dbReference type="ChEBI" id="CHEBI:30616"/>
    </ligand>
</feature>
<dbReference type="GO" id="GO:0017148">
    <property type="term" value="P:negative regulation of translation"/>
    <property type="evidence" value="ECO:0007669"/>
    <property type="project" value="UniProtKB-KW"/>
</dbReference>
<keyword evidence="5 16" id="KW-0418">Kinase</keyword>
<dbReference type="AlphaFoldDB" id="A0A1Y2EMP2"/>
<dbReference type="InterPro" id="IPR017441">
    <property type="entry name" value="Protein_kinase_ATP_BS"/>
</dbReference>
<evidence type="ECO:0000256" key="11">
    <source>
        <dbReference type="PROSITE-ProRule" id="PRU10141"/>
    </source>
</evidence>
<feature type="region of interest" description="Disordered" evidence="12">
    <location>
        <begin position="413"/>
        <end position="452"/>
    </location>
</feature>
<keyword evidence="13" id="KW-1133">Transmembrane helix</keyword>
<dbReference type="EC" id="2.7.11.1" evidence="1"/>
<evidence type="ECO:0000256" key="13">
    <source>
        <dbReference type="SAM" id="Phobius"/>
    </source>
</evidence>
<comment type="catalytic activity">
    <reaction evidence="9">
        <text>L-threonyl-[protein] + ATP = O-phospho-L-threonyl-[protein] + ADP + H(+)</text>
        <dbReference type="Rhea" id="RHEA:46608"/>
        <dbReference type="Rhea" id="RHEA-COMP:11060"/>
        <dbReference type="Rhea" id="RHEA-COMP:11605"/>
        <dbReference type="ChEBI" id="CHEBI:15378"/>
        <dbReference type="ChEBI" id="CHEBI:30013"/>
        <dbReference type="ChEBI" id="CHEBI:30616"/>
        <dbReference type="ChEBI" id="CHEBI:61977"/>
        <dbReference type="ChEBI" id="CHEBI:456216"/>
        <dbReference type="EC" id="2.7.11.1"/>
    </reaction>
    <physiologicalReaction direction="left-to-right" evidence="9">
        <dbReference type="Rhea" id="RHEA:46609"/>
    </physiologicalReaction>
</comment>
<feature type="domain" description="Protein kinase" evidence="14">
    <location>
        <begin position="173"/>
        <end position="734"/>
    </location>
</feature>
<keyword evidence="17" id="KW-1185">Reference proteome</keyword>
<evidence type="ECO:0000313" key="17">
    <source>
        <dbReference type="Proteomes" id="UP000193920"/>
    </source>
</evidence>
<comment type="caution">
    <text evidence="16">The sequence shown here is derived from an EMBL/GenBank/DDBJ whole genome shotgun (WGS) entry which is preliminary data.</text>
</comment>
<feature type="region of interest" description="Disordered" evidence="12">
    <location>
        <begin position="1033"/>
        <end position="1053"/>
    </location>
</feature>
<name>A0A1Y2EMP2_9FUNG</name>
<feature type="compositionally biased region" description="Basic and acidic residues" evidence="12">
    <location>
        <begin position="314"/>
        <end position="325"/>
    </location>
</feature>
<keyword evidence="4 11" id="KW-0547">Nucleotide-binding</keyword>
<dbReference type="SUPFAM" id="SSF55785">
    <property type="entry name" value="PYP-like sensor domain (PAS domain)"/>
    <property type="match status" value="1"/>
</dbReference>
<dbReference type="Gene3D" id="1.10.510.10">
    <property type="entry name" value="Transferase(Phosphotransferase) domain 1"/>
    <property type="match status" value="1"/>
</dbReference>
<feature type="compositionally biased region" description="Basic residues" evidence="12">
    <location>
        <begin position="959"/>
        <end position="973"/>
    </location>
</feature>
<feature type="compositionally biased region" description="Polar residues" evidence="12">
    <location>
        <begin position="432"/>
        <end position="441"/>
    </location>
</feature>
<keyword evidence="13" id="KW-0472">Membrane</keyword>
<feature type="region of interest" description="Disordered" evidence="12">
    <location>
        <begin position="957"/>
        <end position="985"/>
    </location>
</feature>
<dbReference type="SMART" id="SM00091">
    <property type="entry name" value="PAS"/>
    <property type="match status" value="1"/>
</dbReference>
<dbReference type="Gene3D" id="3.30.200.20">
    <property type="entry name" value="Phosphorylase Kinase, domain 1"/>
    <property type="match status" value="1"/>
</dbReference>
<evidence type="ECO:0000256" key="7">
    <source>
        <dbReference type="ARBA" id="ARBA00023193"/>
    </source>
</evidence>
<feature type="region of interest" description="Disordered" evidence="12">
    <location>
        <begin position="285"/>
        <end position="325"/>
    </location>
</feature>
<keyword evidence="6 11" id="KW-0067">ATP-binding</keyword>
<evidence type="ECO:0000256" key="12">
    <source>
        <dbReference type="SAM" id="MobiDB-lite"/>
    </source>
</evidence>
<sequence length="1053" mass="118978">MYSICKDSFIDSIKSPLRNSTQTSSTFSNISYLLNSIPESIVIISEKGIILEINSATSRLFGWTKDEIINRKNISFLLTNRDGEKLMNTINNEELSTLIDSSYHYHGLNKNGSTFPCDISLGIFPKSLLDNFSSSSSDLSNSAIIAVISVKKKGYRSSDSVLLDLKSRYQNEYDEIETLGKGGFGQVYKARNRLDGQLYAIKKIKLQSKPKEFSNSFDLQGFENLKSLNSNNSTSTTTSNLSFLSAEDLRIVREVKTFARISNHPNIVRYHASWIEVEEKIKKNKRKGSFDSEASSDTSNDCSSEDETDDTDDDKSNVNDNENEKSKEIFNNSFGFQQQLNFKDSYSFSNNCSISNNVNFHSHSSSSSTSSEEINTNNQQSTSDFIISFAESKNSESQDNSNEYFINMENLDTSRFSNSNSKNDDTTNINSLEDTSYNPFSFRQDDNESNSNNQVSVLKYNNQNGRSTLSKRAKGKLGLDPINTSVMKPLEKKNNLMLYLIIQMELCSGQTLETWIHERNQLTEKKEIHVDRRVIFKIFKQIVQAIAHVHWNGCIHRDVKPANVFLQDDNHILLGDFGLAKDVDFTVPSPKTETIPFSTTLVNNEDEMEETEISEPKEINEAETEINSDHVSKMHKFTSGIGTYIYASPEQLASSQGYDNKTDIYSLGILLFELLWPFKTGMERIKTLTNIRNGKFPENFVEKWPLELPFLRSLLNPDPALRPTAQEILDSEVLNINYITPLYNNPTNLLNALDLRVTRVSLDPNDSVLLDKTTSKEKRKGHNKTLSTASKINKNYGDCGACKQKDMAISSFRSQFVKTKEQINYLEDTVSKASKRLWVVSIVTFVLGCVLTLGITLLILNRNGGYYNTSSIVSSGPSAIEIKDSLTNNNNNNFDMSAFVPESTKVYTPIINTPAVNAAPTVFNTETSSSIVDSYENQKLDHNIETIEKVEVVNNSNNLHKRNNKMKDKRRKEKKNDKMKEKRNGNVVMNNKNFVVTQTLSINYFYKSRTITVTRTKTKSVNFVFATTTTTTTTTNSNTQDLNNSTPTILENI</sequence>
<dbReference type="OrthoDB" id="341578at2759"/>
<reference evidence="16 17" key="1">
    <citation type="submission" date="2016-08" db="EMBL/GenBank/DDBJ databases">
        <title>A Parts List for Fungal Cellulosomes Revealed by Comparative Genomics.</title>
        <authorList>
            <consortium name="DOE Joint Genome Institute"/>
            <person name="Haitjema C.H."/>
            <person name="Gilmore S.P."/>
            <person name="Henske J.K."/>
            <person name="Solomon K.V."/>
            <person name="De Groot R."/>
            <person name="Kuo A."/>
            <person name="Mondo S.J."/>
            <person name="Salamov A.A."/>
            <person name="Labutti K."/>
            <person name="Zhao Z."/>
            <person name="Chiniquy J."/>
            <person name="Barry K."/>
            <person name="Brewer H.M."/>
            <person name="Purvine S.O."/>
            <person name="Wright A.T."/>
            <person name="Boxma B."/>
            <person name="Van Alen T."/>
            <person name="Hackstein J.H."/>
            <person name="Baker S.E."/>
            <person name="Grigoriev I.V."/>
            <person name="O'Malley M.A."/>
        </authorList>
    </citation>
    <scope>NUCLEOTIDE SEQUENCE [LARGE SCALE GENOMIC DNA]</scope>
    <source>
        <strain evidence="16 17">G1</strain>
    </source>
</reference>
<dbReference type="Pfam" id="PF00069">
    <property type="entry name" value="Pkinase"/>
    <property type="match status" value="2"/>
</dbReference>
<gene>
    <name evidence="16" type="ORF">LY90DRAFT_503500</name>
</gene>
<feature type="compositionally biased region" description="Basic and acidic residues" evidence="12">
    <location>
        <begin position="974"/>
        <end position="984"/>
    </location>
</feature>
<dbReference type="PROSITE" id="PS50011">
    <property type="entry name" value="PROTEIN_KINASE_DOM"/>
    <property type="match status" value="1"/>
</dbReference>
<dbReference type="InterPro" id="IPR000014">
    <property type="entry name" value="PAS"/>
</dbReference>
<accession>A0A1Y2EMP2</accession>
<comment type="catalytic activity">
    <reaction evidence="10">
        <text>L-seryl-[protein] + ATP = O-phospho-L-seryl-[protein] + ADP + H(+)</text>
        <dbReference type="Rhea" id="RHEA:17989"/>
        <dbReference type="Rhea" id="RHEA-COMP:9863"/>
        <dbReference type="Rhea" id="RHEA-COMP:11604"/>
        <dbReference type="ChEBI" id="CHEBI:15378"/>
        <dbReference type="ChEBI" id="CHEBI:29999"/>
        <dbReference type="ChEBI" id="CHEBI:30616"/>
        <dbReference type="ChEBI" id="CHEBI:83421"/>
        <dbReference type="ChEBI" id="CHEBI:456216"/>
        <dbReference type="EC" id="2.7.11.1"/>
    </reaction>
    <physiologicalReaction direction="left-to-right" evidence="10">
        <dbReference type="Rhea" id="RHEA:17990"/>
    </physiologicalReaction>
</comment>
<evidence type="ECO:0000256" key="8">
    <source>
        <dbReference type="ARBA" id="ARBA00037982"/>
    </source>
</evidence>
<evidence type="ECO:0000313" key="16">
    <source>
        <dbReference type="EMBL" id="ORY72823.1"/>
    </source>
</evidence>
<dbReference type="GO" id="GO:0005737">
    <property type="term" value="C:cytoplasm"/>
    <property type="evidence" value="ECO:0007669"/>
    <property type="project" value="TreeGrafter"/>
</dbReference>